<dbReference type="Proteomes" id="UP000015105">
    <property type="component" value="Chromosome 1D"/>
</dbReference>
<proteinExistence type="predicted"/>
<reference evidence="2" key="2">
    <citation type="journal article" date="2017" name="Nat. Plants">
        <title>The Aegilops tauschii genome reveals multiple impacts of transposons.</title>
        <authorList>
            <person name="Zhao G."/>
            <person name="Zou C."/>
            <person name="Li K."/>
            <person name="Wang K."/>
            <person name="Li T."/>
            <person name="Gao L."/>
            <person name="Zhang X."/>
            <person name="Wang H."/>
            <person name="Yang Z."/>
            <person name="Liu X."/>
            <person name="Jiang W."/>
            <person name="Mao L."/>
            <person name="Kong X."/>
            <person name="Jiao Y."/>
            <person name="Jia J."/>
        </authorList>
    </citation>
    <scope>NUCLEOTIDE SEQUENCE [LARGE SCALE GENOMIC DNA]</scope>
    <source>
        <strain evidence="2">cv. AL8/78</strain>
    </source>
</reference>
<dbReference type="Gramene" id="AET1Gv20038200.6">
    <property type="protein sequence ID" value="AET1Gv20038200.6"/>
    <property type="gene ID" value="AET1Gv20038200"/>
</dbReference>
<keyword evidence="2" id="KW-1185">Reference proteome</keyword>
<reference evidence="1" key="3">
    <citation type="journal article" date="2017" name="Nature">
        <title>Genome sequence of the progenitor of the wheat D genome Aegilops tauschii.</title>
        <authorList>
            <person name="Luo M.C."/>
            <person name="Gu Y.Q."/>
            <person name="Puiu D."/>
            <person name="Wang H."/>
            <person name="Twardziok S.O."/>
            <person name="Deal K.R."/>
            <person name="Huo N."/>
            <person name="Zhu T."/>
            <person name="Wang L."/>
            <person name="Wang Y."/>
            <person name="McGuire P.E."/>
            <person name="Liu S."/>
            <person name="Long H."/>
            <person name="Ramasamy R.K."/>
            <person name="Rodriguez J.C."/>
            <person name="Van S.L."/>
            <person name="Yuan L."/>
            <person name="Wang Z."/>
            <person name="Xia Z."/>
            <person name="Xiao L."/>
            <person name="Anderson O.D."/>
            <person name="Ouyang S."/>
            <person name="Liang Y."/>
            <person name="Zimin A.V."/>
            <person name="Pertea G."/>
            <person name="Qi P."/>
            <person name="Bennetzen J.L."/>
            <person name="Dai X."/>
            <person name="Dawson M.W."/>
            <person name="Muller H.G."/>
            <person name="Kugler K."/>
            <person name="Rivarola-Duarte L."/>
            <person name="Spannagl M."/>
            <person name="Mayer K.F.X."/>
            <person name="Lu F.H."/>
            <person name="Bevan M.W."/>
            <person name="Leroy P."/>
            <person name="Li P."/>
            <person name="You F.M."/>
            <person name="Sun Q."/>
            <person name="Liu Z."/>
            <person name="Lyons E."/>
            <person name="Wicker T."/>
            <person name="Salzberg S.L."/>
            <person name="Devos K.M."/>
            <person name="Dvorak J."/>
        </authorList>
    </citation>
    <scope>NUCLEOTIDE SEQUENCE [LARGE SCALE GENOMIC DNA]</scope>
    <source>
        <strain evidence="1">cv. AL8/78</strain>
    </source>
</reference>
<evidence type="ECO:0000313" key="2">
    <source>
        <dbReference type="Proteomes" id="UP000015105"/>
    </source>
</evidence>
<organism evidence="1 2">
    <name type="scientific">Aegilops tauschii subsp. strangulata</name>
    <name type="common">Goatgrass</name>
    <dbReference type="NCBI Taxonomy" id="200361"/>
    <lineage>
        <taxon>Eukaryota</taxon>
        <taxon>Viridiplantae</taxon>
        <taxon>Streptophyta</taxon>
        <taxon>Embryophyta</taxon>
        <taxon>Tracheophyta</taxon>
        <taxon>Spermatophyta</taxon>
        <taxon>Magnoliopsida</taxon>
        <taxon>Liliopsida</taxon>
        <taxon>Poales</taxon>
        <taxon>Poaceae</taxon>
        <taxon>BOP clade</taxon>
        <taxon>Pooideae</taxon>
        <taxon>Triticodae</taxon>
        <taxon>Triticeae</taxon>
        <taxon>Triticinae</taxon>
        <taxon>Aegilops</taxon>
    </lineage>
</organism>
<accession>A0A452XK04</accession>
<protein>
    <submittedName>
        <fullName evidence="1">Uncharacterized protein</fullName>
    </submittedName>
</protein>
<evidence type="ECO:0000313" key="1">
    <source>
        <dbReference type="EnsemblPlants" id="AET1Gv20038200.6"/>
    </source>
</evidence>
<reference evidence="2" key="1">
    <citation type="journal article" date="2014" name="Science">
        <title>Ancient hybridizations among the ancestral genomes of bread wheat.</title>
        <authorList>
            <consortium name="International Wheat Genome Sequencing Consortium,"/>
            <person name="Marcussen T."/>
            <person name="Sandve S.R."/>
            <person name="Heier L."/>
            <person name="Spannagl M."/>
            <person name="Pfeifer M."/>
            <person name="Jakobsen K.S."/>
            <person name="Wulff B.B."/>
            <person name="Steuernagel B."/>
            <person name="Mayer K.F."/>
            <person name="Olsen O.A."/>
        </authorList>
    </citation>
    <scope>NUCLEOTIDE SEQUENCE [LARGE SCALE GENOMIC DNA]</scope>
    <source>
        <strain evidence="2">cv. AL8/78</strain>
    </source>
</reference>
<sequence>MFTSYILNFVKFQWMYNKTFLENLEQVPKKAPLKCNFRACAVVDKTMLS</sequence>
<dbReference type="AlphaFoldDB" id="A0A452XK04"/>
<dbReference type="EnsemblPlants" id="AET1Gv20038200.6">
    <property type="protein sequence ID" value="AET1Gv20038200.6"/>
    <property type="gene ID" value="AET1Gv20038200"/>
</dbReference>
<name>A0A452XK04_AEGTS</name>
<reference evidence="1" key="5">
    <citation type="journal article" date="2021" name="G3 (Bethesda)">
        <title>Aegilops tauschii genome assembly Aet v5.0 features greater sequence contiguity and improved annotation.</title>
        <authorList>
            <person name="Wang L."/>
            <person name="Zhu T."/>
            <person name="Rodriguez J.C."/>
            <person name="Deal K.R."/>
            <person name="Dubcovsky J."/>
            <person name="McGuire P.E."/>
            <person name="Lux T."/>
            <person name="Spannagl M."/>
            <person name="Mayer K.F.X."/>
            <person name="Baldrich P."/>
            <person name="Meyers B.C."/>
            <person name="Huo N."/>
            <person name="Gu Y.Q."/>
            <person name="Zhou H."/>
            <person name="Devos K.M."/>
            <person name="Bennetzen J.L."/>
            <person name="Unver T."/>
            <person name="Budak H."/>
            <person name="Gulick P.J."/>
            <person name="Galiba G."/>
            <person name="Kalapos B."/>
            <person name="Nelson D.R."/>
            <person name="Li P."/>
            <person name="You F.M."/>
            <person name="Luo M.C."/>
            <person name="Dvorak J."/>
        </authorList>
    </citation>
    <scope>NUCLEOTIDE SEQUENCE [LARGE SCALE GENOMIC DNA]</scope>
    <source>
        <strain evidence="1">cv. AL8/78</strain>
    </source>
</reference>
<reference evidence="1" key="4">
    <citation type="submission" date="2019-03" db="UniProtKB">
        <authorList>
            <consortium name="EnsemblPlants"/>
        </authorList>
    </citation>
    <scope>IDENTIFICATION</scope>
</reference>